<name>A0A518DYH5_9BACT</name>
<dbReference type="PANTHER" id="PTHR30093:SF2">
    <property type="entry name" value="TYPE II SECRETION SYSTEM PROTEIN H"/>
    <property type="match status" value="1"/>
</dbReference>
<dbReference type="InterPro" id="IPR012902">
    <property type="entry name" value="N_methyl_site"/>
</dbReference>
<dbReference type="Pfam" id="PF07963">
    <property type="entry name" value="N_methyl"/>
    <property type="match status" value="1"/>
</dbReference>
<dbReference type="PANTHER" id="PTHR30093">
    <property type="entry name" value="GENERAL SECRETION PATHWAY PROTEIN G"/>
    <property type="match status" value="1"/>
</dbReference>
<dbReference type="OrthoDB" id="263777at2"/>
<dbReference type="NCBIfam" id="TIGR02532">
    <property type="entry name" value="IV_pilin_GFxxxE"/>
    <property type="match status" value="1"/>
</dbReference>
<accession>A0A518DYH5</accession>
<gene>
    <name evidence="2" type="primary">pulG_3</name>
    <name evidence="2" type="ORF">Pla8534_47250</name>
</gene>
<dbReference type="Proteomes" id="UP000317648">
    <property type="component" value="Chromosome"/>
</dbReference>
<dbReference type="AlphaFoldDB" id="A0A518DYH5"/>
<feature type="domain" description="DUF1559" evidence="1">
    <location>
        <begin position="32"/>
        <end position="290"/>
    </location>
</feature>
<reference evidence="2 3" key="1">
    <citation type="submission" date="2019-02" db="EMBL/GenBank/DDBJ databases">
        <title>Deep-cultivation of Planctomycetes and their phenomic and genomic characterization uncovers novel biology.</title>
        <authorList>
            <person name="Wiegand S."/>
            <person name="Jogler M."/>
            <person name="Boedeker C."/>
            <person name="Pinto D."/>
            <person name="Vollmers J."/>
            <person name="Rivas-Marin E."/>
            <person name="Kohn T."/>
            <person name="Peeters S.H."/>
            <person name="Heuer A."/>
            <person name="Rast P."/>
            <person name="Oberbeckmann S."/>
            <person name="Bunk B."/>
            <person name="Jeske O."/>
            <person name="Meyerdierks A."/>
            <person name="Storesund J.E."/>
            <person name="Kallscheuer N."/>
            <person name="Luecker S."/>
            <person name="Lage O.M."/>
            <person name="Pohl T."/>
            <person name="Merkel B.J."/>
            <person name="Hornburger P."/>
            <person name="Mueller R.-W."/>
            <person name="Bruemmer F."/>
            <person name="Labrenz M."/>
            <person name="Spormann A.M."/>
            <person name="Op den Camp H."/>
            <person name="Overmann J."/>
            <person name="Amann R."/>
            <person name="Jetten M.S.M."/>
            <person name="Mascher T."/>
            <person name="Medema M.H."/>
            <person name="Devos D.P."/>
            <person name="Kaster A.-K."/>
            <person name="Ovreas L."/>
            <person name="Rohde M."/>
            <person name="Galperin M.Y."/>
            <person name="Jogler C."/>
        </authorList>
    </citation>
    <scope>NUCLEOTIDE SEQUENCE [LARGE SCALE GENOMIC DNA]</scope>
    <source>
        <strain evidence="2 3">Pla85_3_4</strain>
    </source>
</reference>
<dbReference type="SUPFAM" id="SSF54523">
    <property type="entry name" value="Pili subunits"/>
    <property type="match status" value="1"/>
</dbReference>
<evidence type="ECO:0000313" key="3">
    <source>
        <dbReference type="Proteomes" id="UP000317648"/>
    </source>
</evidence>
<sequence>MAQRRQGFTLVELLVVIAIIGVLVALLLPAVQAARESARRSQCINNLKQVGLGVHGFIDQHQKLPAGIVDNGLTSAAGANGALLNGYSWTTQILPYMELATMYDTIQPTTYAYMWNGLATPSADQISRLSQPLAVLMCPTDAEPTSRTLDGFVQTRSNYVGNCQRFGLDNVTLTYATGVLINSSYGKIKIRDITDGTTNTILAGERATRARSTGTGTLWNAASPYGNAQTLLSTTNLATTHWNRNYCLAGGDRAINQLSTTVNYSSLHGRGAQFVFCDGSTHFISETVENDKLDTSSPSPYPADTVFEYLMDRKDGISFDMEDINP</sequence>
<dbReference type="KEGG" id="lcre:Pla8534_47250"/>
<dbReference type="PROSITE" id="PS00409">
    <property type="entry name" value="PROKAR_NTER_METHYL"/>
    <property type="match status" value="1"/>
</dbReference>
<dbReference type="EMBL" id="CP036433">
    <property type="protein sequence ID" value="QDU96903.1"/>
    <property type="molecule type" value="Genomic_DNA"/>
</dbReference>
<evidence type="ECO:0000313" key="2">
    <source>
        <dbReference type="EMBL" id="QDU96903.1"/>
    </source>
</evidence>
<dbReference type="InterPro" id="IPR045584">
    <property type="entry name" value="Pilin-like"/>
</dbReference>
<dbReference type="Pfam" id="PF07596">
    <property type="entry name" value="SBP_bac_10"/>
    <property type="match status" value="1"/>
</dbReference>
<dbReference type="InterPro" id="IPR011453">
    <property type="entry name" value="DUF1559"/>
</dbReference>
<protein>
    <submittedName>
        <fullName evidence="2">Type II secretion system protein G</fullName>
    </submittedName>
</protein>
<evidence type="ECO:0000259" key="1">
    <source>
        <dbReference type="Pfam" id="PF07596"/>
    </source>
</evidence>
<organism evidence="2 3">
    <name type="scientific">Lignipirellula cremea</name>
    <dbReference type="NCBI Taxonomy" id="2528010"/>
    <lineage>
        <taxon>Bacteria</taxon>
        <taxon>Pseudomonadati</taxon>
        <taxon>Planctomycetota</taxon>
        <taxon>Planctomycetia</taxon>
        <taxon>Pirellulales</taxon>
        <taxon>Pirellulaceae</taxon>
        <taxon>Lignipirellula</taxon>
    </lineage>
</organism>
<proteinExistence type="predicted"/>
<dbReference type="InterPro" id="IPR027558">
    <property type="entry name" value="Pre_pil_HX9DG_C"/>
</dbReference>
<keyword evidence="3" id="KW-1185">Reference proteome</keyword>
<dbReference type="NCBIfam" id="TIGR04294">
    <property type="entry name" value="pre_pil_HX9DG"/>
    <property type="match status" value="1"/>
</dbReference>
<dbReference type="RefSeq" id="WP_145055604.1">
    <property type="nucleotide sequence ID" value="NZ_CP036433.1"/>
</dbReference>
<dbReference type="Gene3D" id="3.30.700.10">
    <property type="entry name" value="Glycoprotein, Type 4 Pilin"/>
    <property type="match status" value="1"/>
</dbReference>